<proteinExistence type="predicted"/>
<organism evidence="2 3">
    <name type="scientific">Fusarium circinatum</name>
    <name type="common">Pitch canker fungus</name>
    <name type="synonym">Gibberella circinata</name>
    <dbReference type="NCBI Taxonomy" id="48490"/>
    <lineage>
        <taxon>Eukaryota</taxon>
        <taxon>Fungi</taxon>
        <taxon>Dikarya</taxon>
        <taxon>Ascomycota</taxon>
        <taxon>Pezizomycotina</taxon>
        <taxon>Sordariomycetes</taxon>
        <taxon>Hypocreomycetidae</taxon>
        <taxon>Hypocreales</taxon>
        <taxon>Nectriaceae</taxon>
        <taxon>Fusarium</taxon>
        <taxon>Fusarium fujikuroi species complex</taxon>
    </lineage>
</organism>
<dbReference type="Proteomes" id="UP000572754">
    <property type="component" value="Unassembled WGS sequence"/>
</dbReference>
<feature type="coiled-coil region" evidence="1">
    <location>
        <begin position="105"/>
        <end position="132"/>
    </location>
</feature>
<sequence length="202" mass="22655">MANECAPAEGHTVTLSITREQALARVGEVIRQLGDASVHRKSFKPQMERLMDFHTFSVLPLSIKMRRFEGILNEDISQISWKHQLPGEPIGKQDEGFAAPSMKILADILDQLKGTEEQLKGTQAQLRGTQEQLKETLVHADREKLKFQESAPQEIVDDFKTIYAQYGMAIPCQLLNIAGYILTPDQHKQALAARDTEIMADA</sequence>
<evidence type="ECO:0000256" key="1">
    <source>
        <dbReference type="SAM" id="Coils"/>
    </source>
</evidence>
<evidence type="ECO:0000313" key="2">
    <source>
        <dbReference type="EMBL" id="KAF5656331.1"/>
    </source>
</evidence>
<dbReference type="EMBL" id="JAAQPE010000762">
    <property type="protein sequence ID" value="KAF5656331.1"/>
    <property type="molecule type" value="Genomic_DNA"/>
</dbReference>
<accession>A0A8H5SSR3</accession>
<keyword evidence="1" id="KW-0175">Coiled coil</keyword>
<reference evidence="3" key="1">
    <citation type="journal article" date="2020" name="BMC Genomics">
        <title>Correction to: Identification and distribution of gene clusters required for synthesis of sphingolipid metabolism inhibitors in diverse species of the filamentous fungus Fusarium.</title>
        <authorList>
            <person name="Kim H.S."/>
            <person name="Lohmar J.M."/>
            <person name="Busman M."/>
            <person name="Brown D.W."/>
            <person name="Naumann T.A."/>
            <person name="Divon H.H."/>
            <person name="Lysoe E."/>
            <person name="Uhlig S."/>
            <person name="Proctor R.H."/>
        </authorList>
    </citation>
    <scope>NUCLEOTIDE SEQUENCE [LARGE SCALE GENOMIC DNA]</scope>
    <source>
        <strain evidence="3">NRRL 25331</strain>
    </source>
</reference>
<protein>
    <submittedName>
        <fullName evidence="2">Uncharacterized protein</fullName>
    </submittedName>
</protein>
<evidence type="ECO:0000313" key="3">
    <source>
        <dbReference type="Proteomes" id="UP000572754"/>
    </source>
</evidence>
<comment type="caution">
    <text evidence="2">The sequence shown here is derived from an EMBL/GenBank/DDBJ whole genome shotgun (WGS) entry which is preliminary data.</text>
</comment>
<keyword evidence="3" id="KW-1185">Reference proteome</keyword>
<name>A0A8H5SSR3_FUSCI</name>
<gene>
    <name evidence="2" type="ORF">FCIRC_13709</name>
</gene>
<reference evidence="2 3" key="2">
    <citation type="submission" date="2020-05" db="EMBL/GenBank/DDBJ databases">
        <title>Identification and distribution of gene clusters putatively required for synthesis of sphingolipid metabolism inhibitors in phylogenetically diverse species of the filamentous fungus Fusarium.</title>
        <authorList>
            <person name="Kim H.-S."/>
            <person name="Busman M."/>
            <person name="Brown D.W."/>
            <person name="Divon H."/>
            <person name="Uhlig S."/>
            <person name="Proctor R.H."/>
        </authorList>
    </citation>
    <scope>NUCLEOTIDE SEQUENCE [LARGE SCALE GENOMIC DNA]</scope>
    <source>
        <strain evidence="2 3">NRRL 25331</strain>
    </source>
</reference>
<dbReference type="AlphaFoldDB" id="A0A8H5SSR3"/>